<feature type="transmembrane region" description="Helical" evidence="6">
    <location>
        <begin position="108"/>
        <end position="134"/>
    </location>
</feature>
<dbReference type="HOGENOM" id="CLU_031365_1_2_0"/>
<reference evidence="8" key="1">
    <citation type="submission" date="2009-11" db="EMBL/GenBank/DDBJ databases">
        <title>The complete chromosome 2 of Sphaerobacter thermophilus DSM 20745.</title>
        <authorList>
            <person name="Lucas S."/>
            <person name="Copeland A."/>
            <person name="Lapidus A."/>
            <person name="Glavina del Rio T."/>
            <person name="Dalin E."/>
            <person name="Tice H."/>
            <person name="Bruce D."/>
            <person name="Goodwin L."/>
            <person name="Pitluck S."/>
            <person name="Kyrpides N."/>
            <person name="Mavromatis K."/>
            <person name="Ivanova N."/>
            <person name="Mikhailova N."/>
            <person name="LaButti K.M."/>
            <person name="Clum A."/>
            <person name="Sun H.I."/>
            <person name="Brettin T."/>
            <person name="Detter J.C."/>
            <person name="Han C."/>
            <person name="Larimer F."/>
            <person name="Land M."/>
            <person name="Hauser L."/>
            <person name="Markowitz V."/>
            <person name="Cheng J.F."/>
            <person name="Hugenholtz P."/>
            <person name="Woyke T."/>
            <person name="Wu D."/>
            <person name="Steenblock K."/>
            <person name="Schneider S."/>
            <person name="Pukall R."/>
            <person name="Goeker M."/>
            <person name="Klenk H.P."/>
            <person name="Eisen J.A."/>
        </authorList>
    </citation>
    <scope>NUCLEOTIDE SEQUENCE [LARGE SCALE GENOMIC DNA]</scope>
    <source>
        <strain evidence="8">ATCC 49802 / DSM 20745 / S 6022</strain>
    </source>
</reference>
<dbReference type="AlphaFoldDB" id="D1C8Z0"/>
<dbReference type="InterPro" id="IPR001851">
    <property type="entry name" value="ABC_transp_permease"/>
</dbReference>
<keyword evidence="4 6" id="KW-1133">Transmembrane helix</keyword>
<feature type="transmembrane region" description="Helical" evidence="6">
    <location>
        <begin position="179"/>
        <end position="196"/>
    </location>
</feature>
<dbReference type="GO" id="GO:0015658">
    <property type="term" value="F:branched-chain amino acid transmembrane transporter activity"/>
    <property type="evidence" value="ECO:0007669"/>
    <property type="project" value="InterPro"/>
</dbReference>
<dbReference type="Proteomes" id="UP000002027">
    <property type="component" value="Chromosome 2"/>
</dbReference>
<dbReference type="InParanoid" id="D1C8Z0"/>
<dbReference type="PANTHER" id="PTHR30482">
    <property type="entry name" value="HIGH-AFFINITY BRANCHED-CHAIN AMINO ACID TRANSPORT SYSTEM PERMEASE"/>
    <property type="match status" value="1"/>
</dbReference>
<organism evidence="7 8">
    <name type="scientific">Sphaerobacter thermophilus (strain ATCC 49802 / DSM 20745 / KCCM 41009 / NCIMB 13125 / S 6022)</name>
    <dbReference type="NCBI Taxonomy" id="479434"/>
    <lineage>
        <taxon>Bacteria</taxon>
        <taxon>Pseudomonadati</taxon>
        <taxon>Thermomicrobiota</taxon>
        <taxon>Thermomicrobia</taxon>
        <taxon>Sphaerobacterales</taxon>
        <taxon>Sphaerobacterineae</taxon>
        <taxon>Sphaerobacteraceae</taxon>
        <taxon>Sphaerobacter</taxon>
    </lineage>
</organism>
<evidence type="ECO:0000256" key="3">
    <source>
        <dbReference type="ARBA" id="ARBA00022692"/>
    </source>
</evidence>
<feature type="transmembrane region" description="Helical" evidence="6">
    <location>
        <begin position="227"/>
        <end position="249"/>
    </location>
</feature>
<evidence type="ECO:0000256" key="4">
    <source>
        <dbReference type="ARBA" id="ARBA00022989"/>
    </source>
</evidence>
<evidence type="ECO:0000256" key="6">
    <source>
        <dbReference type="SAM" id="Phobius"/>
    </source>
</evidence>
<dbReference type="PANTHER" id="PTHR30482:SF20">
    <property type="entry name" value="HIGH-AFFINITY BRANCHED-CHAIN AMINO ACID TRANSPORT SYSTEM PERMEASE PROTEIN LIVM"/>
    <property type="match status" value="1"/>
</dbReference>
<reference evidence="7 8" key="2">
    <citation type="journal article" date="2010" name="Stand. Genomic Sci.">
        <title>Complete genome sequence of Desulfohalobium retbaense type strain (HR(100)).</title>
        <authorList>
            <person name="Spring S."/>
            <person name="Nolan M."/>
            <person name="Lapidus A."/>
            <person name="Glavina Del Rio T."/>
            <person name="Copeland A."/>
            <person name="Tice H."/>
            <person name="Cheng J.F."/>
            <person name="Lucas S."/>
            <person name="Land M."/>
            <person name="Chen F."/>
            <person name="Bruce D."/>
            <person name="Goodwin L."/>
            <person name="Pitluck S."/>
            <person name="Ivanova N."/>
            <person name="Mavromatis K."/>
            <person name="Mikhailova N."/>
            <person name="Pati A."/>
            <person name="Chen A."/>
            <person name="Palaniappan K."/>
            <person name="Hauser L."/>
            <person name="Chang Y.J."/>
            <person name="Jeffries C.D."/>
            <person name="Munk C."/>
            <person name="Kiss H."/>
            <person name="Chain P."/>
            <person name="Han C."/>
            <person name="Brettin T."/>
            <person name="Detter J.C."/>
            <person name="Schuler E."/>
            <person name="Goker M."/>
            <person name="Rohde M."/>
            <person name="Bristow J."/>
            <person name="Eisen J.A."/>
            <person name="Markowitz V."/>
            <person name="Hugenholtz P."/>
            <person name="Kyrpides N.C."/>
            <person name="Klenk H.P."/>
        </authorList>
    </citation>
    <scope>NUCLEOTIDE SEQUENCE [LARGE SCALE GENOMIC DNA]</scope>
    <source>
        <strain evidence="8">ATCC 49802 / DSM 20745 / S 6022</strain>
    </source>
</reference>
<dbReference type="KEGG" id="sti:Sthe_2874"/>
<name>D1C8Z0_SPHTD</name>
<comment type="subcellular location">
    <subcellularLocation>
        <location evidence="1">Cell membrane</location>
        <topology evidence="1">Multi-pass membrane protein</topology>
    </subcellularLocation>
</comment>
<dbReference type="OrthoDB" id="9789927at2"/>
<evidence type="ECO:0000256" key="1">
    <source>
        <dbReference type="ARBA" id="ARBA00004651"/>
    </source>
</evidence>
<evidence type="ECO:0000256" key="5">
    <source>
        <dbReference type="ARBA" id="ARBA00023136"/>
    </source>
</evidence>
<dbReference type="STRING" id="479434.Sthe_2874"/>
<evidence type="ECO:0000313" key="7">
    <source>
        <dbReference type="EMBL" id="ACZ40283.1"/>
    </source>
</evidence>
<dbReference type="eggNOG" id="COG4177">
    <property type="taxonomic scope" value="Bacteria"/>
</dbReference>
<protein>
    <submittedName>
        <fullName evidence="7">Inner-membrane translocator</fullName>
    </submittedName>
</protein>
<keyword evidence="5 6" id="KW-0472">Membrane</keyword>
<evidence type="ECO:0000313" key="8">
    <source>
        <dbReference type="Proteomes" id="UP000002027"/>
    </source>
</evidence>
<keyword evidence="8" id="KW-1185">Reference proteome</keyword>
<dbReference type="EMBL" id="CP001824">
    <property type="protein sequence ID" value="ACZ40283.1"/>
    <property type="molecule type" value="Genomic_DNA"/>
</dbReference>
<feature type="transmembrane region" description="Helical" evidence="6">
    <location>
        <begin position="66"/>
        <end position="87"/>
    </location>
</feature>
<feature type="transmembrane region" description="Helical" evidence="6">
    <location>
        <begin position="43"/>
        <end position="60"/>
    </location>
</feature>
<dbReference type="Pfam" id="PF02653">
    <property type="entry name" value="BPD_transp_2"/>
    <property type="match status" value="1"/>
</dbReference>
<keyword evidence="3 6" id="KW-0812">Transmembrane</keyword>
<keyword evidence="2" id="KW-1003">Cell membrane</keyword>
<accession>D1C8Z0</accession>
<feature type="transmembrane region" description="Helical" evidence="6">
    <location>
        <begin position="309"/>
        <end position="336"/>
    </location>
</feature>
<feature type="transmembrane region" description="Helical" evidence="6">
    <location>
        <begin position="140"/>
        <end position="158"/>
    </location>
</feature>
<proteinExistence type="predicted"/>
<evidence type="ECO:0000256" key="2">
    <source>
        <dbReference type="ARBA" id="ARBA00022475"/>
    </source>
</evidence>
<feature type="transmembrane region" description="Helical" evidence="6">
    <location>
        <begin position="15"/>
        <end position="36"/>
    </location>
</feature>
<dbReference type="RefSeq" id="WP_012873319.1">
    <property type="nucleotide sequence ID" value="NC_013524.1"/>
</dbReference>
<dbReference type="CDD" id="cd06581">
    <property type="entry name" value="TM_PBP1_LivM_like"/>
    <property type="match status" value="1"/>
</dbReference>
<dbReference type="GO" id="GO:0005886">
    <property type="term" value="C:plasma membrane"/>
    <property type="evidence" value="ECO:0007669"/>
    <property type="project" value="UniProtKB-SubCell"/>
</dbReference>
<sequence length="370" mass="40172">MNARALHVPRWVERAFPLIVLVVGLLAIAAGTDLLAGRVFQRVVTVMFINVILVVALQIFTGNSGLMSFAHVAFMAIGAYGSIWFSLSSQEKRLTLPDMPESWFLHQVHLPFIPALIAAGLVAAAVGAVLGVPLLRLRDASFTIASFAWLIIVHSVALQWDALTRGSRTVFGIPQYTGLWTATGWMLLFVALAFLFREMPLGLKLRAARDDEAAAWSIGISSAWVRWVAWVFSVFVAAVAGGLWAHFITTFSPNSFYLRQTFLIVAMLIIGGSGSVSGAVIGAVAVSLTSEALRSVENWLNLQRAAQTALGQVIPFQLVGFTEIVIALAMIAVLILRPSGLTRGREIRWPFGPKLDRPAAVEPTPERAGW</sequence>
<feature type="transmembrane region" description="Helical" evidence="6">
    <location>
        <begin position="261"/>
        <end position="289"/>
    </location>
</feature>
<gene>
    <name evidence="7" type="ordered locus">Sthe_2874</name>
</gene>
<dbReference type="InterPro" id="IPR043428">
    <property type="entry name" value="LivM-like"/>
</dbReference>